<dbReference type="RefSeq" id="WP_259830574.1">
    <property type="nucleotide sequence ID" value="NZ_JANZQH010000008.1"/>
</dbReference>
<gene>
    <name evidence="1" type="ORF">NZD88_16485</name>
</gene>
<evidence type="ECO:0000313" key="2">
    <source>
        <dbReference type="Proteomes" id="UP001142057"/>
    </source>
</evidence>
<keyword evidence="2" id="KW-1185">Reference proteome</keyword>
<comment type="caution">
    <text evidence="1">The sequence shown here is derived from an EMBL/GenBank/DDBJ whole genome shotgun (WGS) entry which is preliminary data.</text>
</comment>
<evidence type="ECO:0000313" key="1">
    <source>
        <dbReference type="EMBL" id="MCT2409146.1"/>
    </source>
</evidence>
<sequence length="63" mass="7383">MSIVIRTLINRLINRVEASANDIRKLSWRKYMADKLFLKADSAKRKSEAILFKLFPMPVHHSI</sequence>
<accession>A0ABT2IKI0</accession>
<proteinExistence type="predicted"/>
<organism evidence="1 2">
    <name type="scientific">Chryseobacterium pyrolae</name>
    <dbReference type="NCBI Taxonomy" id="2987481"/>
    <lineage>
        <taxon>Bacteria</taxon>
        <taxon>Pseudomonadati</taxon>
        <taxon>Bacteroidota</taxon>
        <taxon>Flavobacteriia</taxon>
        <taxon>Flavobacteriales</taxon>
        <taxon>Weeksellaceae</taxon>
        <taxon>Chryseobacterium group</taxon>
        <taxon>Chryseobacterium</taxon>
    </lineage>
</organism>
<reference evidence="1" key="1">
    <citation type="submission" date="2022-08" db="EMBL/GenBank/DDBJ databases">
        <title>Chryseobacterium antibioticum,isolated from the rhizosphere soil of Pyrola in Tibet.</title>
        <authorList>
            <person name="Kan Y."/>
        </authorList>
    </citation>
    <scope>NUCLEOTIDE SEQUENCE</scope>
    <source>
        <strain evidence="1">Pc2-12</strain>
    </source>
</reference>
<evidence type="ECO:0008006" key="3">
    <source>
        <dbReference type="Google" id="ProtNLM"/>
    </source>
</evidence>
<dbReference type="Proteomes" id="UP001142057">
    <property type="component" value="Unassembled WGS sequence"/>
</dbReference>
<name>A0ABT2IKI0_9FLAO</name>
<protein>
    <recommendedName>
        <fullName evidence="3">Transposase</fullName>
    </recommendedName>
</protein>
<dbReference type="EMBL" id="JANZQH010000008">
    <property type="protein sequence ID" value="MCT2409146.1"/>
    <property type="molecule type" value="Genomic_DNA"/>
</dbReference>